<keyword evidence="3 5" id="KW-1133">Transmembrane helix</keyword>
<evidence type="ECO:0000256" key="5">
    <source>
        <dbReference type="SAM" id="Phobius"/>
    </source>
</evidence>
<dbReference type="Proteomes" id="UP000199032">
    <property type="component" value="Unassembled WGS sequence"/>
</dbReference>
<feature type="transmembrane region" description="Helical" evidence="5">
    <location>
        <begin position="196"/>
        <end position="213"/>
    </location>
</feature>
<keyword evidence="2 5" id="KW-0812">Transmembrane</keyword>
<evidence type="ECO:0000256" key="1">
    <source>
        <dbReference type="ARBA" id="ARBA00004141"/>
    </source>
</evidence>
<dbReference type="InterPro" id="IPR007016">
    <property type="entry name" value="O-antigen_ligase-rel_domated"/>
</dbReference>
<evidence type="ECO:0000256" key="3">
    <source>
        <dbReference type="ARBA" id="ARBA00022989"/>
    </source>
</evidence>
<feature type="transmembrane region" description="Helical" evidence="5">
    <location>
        <begin position="276"/>
        <end position="294"/>
    </location>
</feature>
<feature type="transmembrane region" description="Helical" evidence="5">
    <location>
        <begin position="390"/>
        <end position="409"/>
    </location>
</feature>
<gene>
    <name evidence="7" type="ORF">COMA1_30107</name>
</gene>
<feature type="transmembrane region" description="Helical" evidence="5">
    <location>
        <begin position="97"/>
        <end position="114"/>
    </location>
</feature>
<evidence type="ECO:0000313" key="7">
    <source>
        <dbReference type="EMBL" id="CUS36536.1"/>
    </source>
</evidence>
<dbReference type="OrthoDB" id="115889at2"/>
<feature type="transmembrane region" description="Helical" evidence="5">
    <location>
        <begin position="68"/>
        <end position="85"/>
    </location>
</feature>
<feature type="transmembrane region" description="Helical" evidence="5">
    <location>
        <begin position="421"/>
        <end position="440"/>
    </location>
</feature>
<dbReference type="AlphaFoldDB" id="A0A0S4LIX3"/>
<keyword evidence="4 5" id="KW-0472">Membrane</keyword>
<evidence type="ECO:0000256" key="4">
    <source>
        <dbReference type="ARBA" id="ARBA00023136"/>
    </source>
</evidence>
<protein>
    <submittedName>
        <fullName evidence="7">Putative O-antigen polymerase</fullName>
    </submittedName>
</protein>
<evidence type="ECO:0000259" key="6">
    <source>
        <dbReference type="Pfam" id="PF04932"/>
    </source>
</evidence>
<dbReference type="RefSeq" id="WP_090749087.1">
    <property type="nucleotide sequence ID" value="NZ_CZQA01000009.1"/>
</dbReference>
<dbReference type="Pfam" id="PF04932">
    <property type="entry name" value="Wzy_C"/>
    <property type="match status" value="1"/>
</dbReference>
<keyword evidence="8" id="KW-1185">Reference proteome</keyword>
<feature type="domain" description="O-antigen ligase-related" evidence="6">
    <location>
        <begin position="238"/>
        <end position="374"/>
    </location>
</feature>
<proteinExistence type="predicted"/>
<dbReference type="PANTHER" id="PTHR37422:SF17">
    <property type="entry name" value="O-ANTIGEN LIGASE"/>
    <property type="match status" value="1"/>
</dbReference>
<name>A0A0S4LIX3_9BACT</name>
<evidence type="ECO:0000313" key="8">
    <source>
        <dbReference type="Proteomes" id="UP000199032"/>
    </source>
</evidence>
<feature type="transmembrane region" description="Helical" evidence="5">
    <location>
        <begin position="126"/>
        <end position="144"/>
    </location>
</feature>
<dbReference type="GO" id="GO:0016020">
    <property type="term" value="C:membrane"/>
    <property type="evidence" value="ECO:0007669"/>
    <property type="project" value="UniProtKB-SubCell"/>
</dbReference>
<dbReference type="PANTHER" id="PTHR37422">
    <property type="entry name" value="TEICHURONIC ACID BIOSYNTHESIS PROTEIN TUAE"/>
    <property type="match status" value="1"/>
</dbReference>
<dbReference type="STRING" id="1742972.COMA1_30107"/>
<evidence type="ECO:0000256" key="2">
    <source>
        <dbReference type="ARBA" id="ARBA00022692"/>
    </source>
</evidence>
<feature type="transmembrane region" description="Helical" evidence="5">
    <location>
        <begin position="366"/>
        <end position="383"/>
    </location>
</feature>
<feature type="transmembrane region" description="Helical" evidence="5">
    <location>
        <begin position="248"/>
        <end position="264"/>
    </location>
</feature>
<organism evidence="7 8">
    <name type="scientific">Candidatus Nitrospira nitrosa</name>
    <dbReference type="NCBI Taxonomy" id="1742972"/>
    <lineage>
        <taxon>Bacteria</taxon>
        <taxon>Pseudomonadati</taxon>
        <taxon>Nitrospirota</taxon>
        <taxon>Nitrospiria</taxon>
        <taxon>Nitrospirales</taxon>
        <taxon>Nitrospiraceae</taxon>
        <taxon>Nitrospira</taxon>
    </lineage>
</organism>
<sequence>MNLLLLIAFITVLIWIYYQEQRERPRVTRTTWIVVVWAVIYGSRPVTEWFSQTGGGGLAESVDEGNPIEAMISILFLLVGSVVLLRRKLRWDTVLKENTAVVVFYVFWWLSILWSDYPLITFKRLFKEFGAVIMALVVLTELAPAEAIKAIFVRMSYLCIPLSVILIRYFPEWGRAYVGYDKSEVMWVGVATHKNTLGVLAMVGAVFLLWDILEGWPKGARRPPRAFLASRLITLGSCWYLLLIVNSVTSLLCAVLGSVLLLVLHRTGIRNRPIRLELIGGCLIAVILILEYLVGIKEDFLDAMGRDPTLTTRTEIWPMLIELQPNAFLGAGFNTFWAGERLRISFEKFGGIFQAHNGYLETYLNGGWFGISVLVGVLVAAYLRIRKRLIVGAPDAGIRLVVLIIAVVYNYSEASFNKIGVLWLLTVIVLMQSLPGSVFAQATCRTRY</sequence>
<dbReference type="InterPro" id="IPR051533">
    <property type="entry name" value="WaaL-like"/>
</dbReference>
<accession>A0A0S4LIX3</accession>
<dbReference type="EMBL" id="CZQA01000009">
    <property type="protein sequence ID" value="CUS36536.1"/>
    <property type="molecule type" value="Genomic_DNA"/>
</dbReference>
<reference evidence="7 8" key="1">
    <citation type="submission" date="2015-10" db="EMBL/GenBank/DDBJ databases">
        <authorList>
            <person name="Gilbert D.G."/>
        </authorList>
    </citation>
    <scope>NUCLEOTIDE SEQUENCE [LARGE SCALE GENOMIC DNA]</scope>
    <source>
        <strain evidence="7">COMA1</strain>
    </source>
</reference>
<comment type="subcellular location">
    <subcellularLocation>
        <location evidence="1">Membrane</location>
        <topology evidence="1">Multi-pass membrane protein</topology>
    </subcellularLocation>
</comment>